<proteinExistence type="predicted"/>
<dbReference type="AlphaFoldDB" id="A0A4U9REN6"/>
<dbReference type="Proteomes" id="UP000308489">
    <property type="component" value="Chromosome 1"/>
</dbReference>
<sequence length="352" mass="42040">MNSETYKVLMKNTTEYYMTDYSLQHIIKDLTDGEIATYKENNKNGSILIATSESKNERVNKCMDNNLDTFYIIEKMFINKSYRYAIYYNCNNFNINNVDSYISLEDFKSGKINNIKDFTQPIFVENDEYIAIKFLKTINPFINKLDETKDVIYNTLWIYHKKLKILEHRFDMLGFKSDDNFYETTFKPQLSRICKDFNCDISEFRTSSTITHIVENKKDEVQEIAQYMGLKQNSLAKLKVGETLIMPFIGDLEILMEQNRGLFDKSDDTKQIYKLLRKYVVDIKKNARYKSRLLQWIKEKKFSPCVNILFSYRDKNYDLFNFQEPKKNNMEMMNYVIRYIWKVKGNLENSTD</sequence>
<keyword evidence="2" id="KW-1185">Reference proteome</keyword>
<accession>A0A4U9REN6</accession>
<reference evidence="1 2" key="1">
    <citation type="submission" date="2019-05" db="EMBL/GenBank/DDBJ databases">
        <authorList>
            <consortium name="Pathogen Informatics"/>
        </authorList>
    </citation>
    <scope>NUCLEOTIDE SEQUENCE [LARGE SCALE GENOMIC DNA]</scope>
    <source>
        <strain evidence="1 2">NCTC503</strain>
    </source>
</reference>
<gene>
    <name evidence="1" type="ORF">NCTC503_01451</name>
</gene>
<dbReference type="EMBL" id="LR590481">
    <property type="protein sequence ID" value="VTQ89656.1"/>
    <property type="molecule type" value="Genomic_DNA"/>
</dbReference>
<dbReference type="KEGG" id="hhw:NCTC503_01451"/>
<protein>
    <submittedName>
        <fullName evidence="1">Uncharacterized protein</fullName>
    </submittedName>
</protein>
<evidence type="ECO:0000313" key="1">
    <source>
        <dbReference type="EMBL" id="VTQ89656.1"/>
    </source>
</evidence>
<organism evidence="1 2">
    <name type="scientific">Hathewaya histolytica</name>
    <name type="common">Clostridium histolyticum</name>
    <dbReference type="NCBI Taxonomy" id="1498"/>
    <lineage>
        <taxon>Bacteria</taxon>
        <taxon>Bacillati</taxon>
        <taxon>Bacillota</taxon>
        <taxon>Clostridia</taxon>
        <taxon>Eubacteriales</taxon>
        <taxon>Clostridiaceae</taxon>
        <taxon>Hathewaya</taxon>
    </lineage>
</organism>
<dbReference type="OrthoDB" id="1951159at2"/>
<dbReference type="RefSeq" id="WP_138210106.1">
    <property type="nucleotide sequence ID" value="NZ_CBCRUQ010000012.1"/>
</dbReference>
<evidence type="ECO:0000313" key="2">
    <source>
        <dbReference type="Proteomes" id="UP000308489"/>
    </source>
</evidence>
<name>A0A4U9REN6_HATHI</name>